<comment type="function">
    <text evidence="4">Modulates cellular lipopolysaccharide (LPS) levels by regulating LpxC, which is involved in lipid A biosynthesis. May act by modulating the proteolytic activity of FtsH towards LpxC. May also coordinate assembly of proteins involved in LPS synthesis at the plasma membrane.</text>
</comment>
<dbReference type="GO" id="GO:0009898">
    <property type="term" value="C:cytoplasmic side of plasma membrane"/>
    <property type="evidence" value="ECO:0007669"/>
    <property type="project" value="UniProtKB-UniRule"/>
</dbReference>
<dbReference type="Pfam" id="PF13176">
    <property type="entry name" value="TPR_7"/>
    <property type="match status" value="1"/>
</dbReference>
<comment type="subcellular location">
    <subcellularLocation>
        <location evidence="4">Cell inner membrane</location>
        <topology evidence="4">Single-pass membrane protein</topology>
        <orientation evidence="4">Cytoplasmic side</orientation>
    </subcellularLocation>
</comment>
<dbReference type="Pfam" id="PF18073">
    <property type="entry name" value="Zn_ribbon_LapB"/>
    <property type="match status" value="1"/>
</dbReference>
<dbReference type="GO" id="GO:0046890">
    <property type="term" value="P:regulation of lipid biosynthetic process"/>
    <property type="evidence" value="ECO:0007669"/>
    <property type="project" value="UniProtKB-UniRule"/>
</dbReference>
<feature type="binding site" evidence="4">
    <location>
        <position position="372"/>
    </location>
    <ligand>
        <name>Fe cation</name>
        <dbReference type="ChEBI" id="CHEBI:24875"/>
    </ligand>
</feature>
<evidence type="ECO:0000259" key="5">
    <source>
        <dbReference type="Pfam" id="PF18073"/>
    </source>
</evidence>
<feature type="domain" description="LapB rubredoxin metal binding" evidence="5">
    <location>
        <begin position="353"/>
        <end position="380"/>
    </location>
</feature>
<dbReference type="NCBIfam" id="NF008757">
    <property type="entry name" value="PRK11788.1-5"/>
    <property type="match status" value="1"/>
</dbReference>
<dbReference type="Pfam" id="PF13432">
    <property type="entry name" value="TPR_16"/>
    <property type="match status" value="1"/>
</dbReference>
<feature type="binding site" evidence="4">
    <location>
        <position position="358"/>
    </location>
    <ligand>
        <name>Fe cation</name>
        <dbReference type="ChEBI" id="CHEBI:24875"/>
    </ligand>
</feature>
<dbReference type="InterPro" id="IPR019734">
    <property type="entry name" value="TPR_rpt"/>
</dbReference>
<evidence type="ECO:0000313" key="7">
    <source>
        <dbReference type="Proteomes" id="UP000256763"/>
    </source>
</evidence>
<dbReference type="PANTHER" id="PTHR45586">
    <property type="entry name" value="TPR REPEAT-CONTAINING PROTEIN PA4667"/>
    <property type="match status" value="1"/>
</dbReference>
<keyword evidence="3 4" id="KW-0802">TPR repeat</keyword>
<dbReference type="Proteomes" id="UP000256763">
    <property type="component" value="Unassembled WGS sequence"/>
</dbReference>
<evidence type="ECO:0000256" key="3">
    <source>
        <dbReference type="ARBA" id="ARBA00022803"/>
    </source>
</evidence>
<dbReference type="RefSeq" id="WP_116302900.1">
    <property type="nucleotide sequence ID" value="NZ_NFZV01000015.1"/>
</dbReference>
<dbReference type="GO" id="GO:0008653">
    <property type="term" value="P:lipopolysaccharide metabolic process"/>
    <property type="evidence" value="ECO:0007669"/>
    <property type="project" value="InterPro"/>
</dbReference>
<keyword evidence="1 4" id="KW-0479">Metal-binding</keyword>
<keyword evidence="4" id="KW-0812">Transmembrane</keyword>
<dbReference type="EMBL" id="NFZW01000020">
    <property type="protein sequence ID" value="RFA33593.1"/>
    <property type="molecule type" value="Genomic_DNA"/>
</dbReference>
<dbReference type="AlphaFoldDB" id="A0A3E0WN13"/>
<name>A0A3E0WN13_9GAMM</name>
<keyword evidence="2 4" id="KW-0677">Repeat</keyword>
<evidence type="ECO:0000256" key="4">
    <source>
        <dbReference type="HAMAP-Rule" id="MF_00994"/>
    </source>
</evidence>
<keyword evidence="4" id="KW-0408">Iron</keyword>
<comment type="caution">
    <text evidence="6">The sequence shown here is derived from an EMBL/GenBank/DDBJ whole genome shotgun (WGS) entry which is preliminary data.</text>
</comment>
<dbReference type="GO" id="GO:0005506">
    <property type="term" value="F:iron ion binding"/>
    <property type="evidence" value="ECO:0007669"/>
    <property type="project" value="UniProtKB-UniRule"/>
</dbReference>
<dbReference type="HAMAP" id="MF_00994">
    <property type="entry name" value="LPS_assembly_LapB"/>
    <property type="match status" value="1"/>
</dbReference>
<keyword evidence="4" id="KW-1003">Cell membrane</keyword>
<keyword evidence="4" id="KW-1133">Transmembrane helix</keyword>
<dbReference type="InterPro" id="IPR011990">
    <property type="entry name" value="TPR-like_helical_dom_sf"/>
</dbReference>
<protein>
    <recommendedName>
        <fullName evidence="4">Lipopolysaccharide assembly protein B</fullName>
    </recommendedName>
</protein>
<dbReference type="Gene3D" id="1.25.40.10">
    <property type="entry name" value="Tetratricopeptide repeat domain"/>
    <property type="match status" value="1"/>
</dbReference>
<dbReference type="SMART" id="SM00028">
    <property type="entry name" value="TPR"/>
    <property type="match status" value="4"/>
</dbReference>
<keyword evidence="7" id="KW-1185">Reference proteome</keyword>
<dbReference type="SUPFAM" id="SSF48452">
    <property type="entry name" value="TPR-like"/>
    <property type="match status" value="1"/>
</dbReference>
<dbReference type="InterPro" id="IPR030865">
    <property type="entry name" value="LapB"/>
</dbReference>
<dbReference type="InterPro" id="IPR041166">
    <property type="entry name" value="Rubredoxin_2"/>
</dbReference>
<evidence type="ECO:0000256" key="2">
    <source>
        <dbReference type="ARBA" id="ARBA00022737"/>
    </source>
</evidence>
<comment type="similarity">
    <text evidence="4">Belongs to the LapB family.</text>
</comment>
<gene>
    <name evidence="4" type="primary">lapB</name>
    <name evidence="6" type="ORF">CAL65_17240</name>
</gene>
<dbReference type="OrthoDB" id="507476at2"/>
<feature type="topological domain" description="Cytoplasmic" evidence="4">
    <location>
        <begin position="21"/>
        <end position="387"/>
    </location>
</feature>
<sequence>MLELFWLLLPVAAWSGWYIGRRDSGRRNRQQAHLSRDYFRGLNYIISEQPDKAIEVFTRMVEVDSETVETHLALGNLFRRRGEVDRAIRIHQNLIARPSLSSDLRAQALLELGVDYMRAGLLDRAESLFEQVVEFGVHVEAALRQLLVIYQQEKEWQKAIDAATRLESRSGAAMQSVVAHFHCELADKAIAQGDRSRTKQLLRRALSNDPNCVRASILTGRLEAGQQNYRGALKAYQRVKHQDIDYLPEVLAPIRDCYHQLGQTPNMVRYLKDLLDEYPGPAPMLMLADLLQEQQGEREAIEFVATEVRRRPTVLGLHRLIELTAAGADTKESAGRQILEDAFAEVLRDRPGYECKQCGFTAKSLYWQCPSCKSWSTVKPTHALKGD</sequence>
<reference evidence="7" key="1">
    <citation type="submission" date="2017-05" db="EMBL/GenBank/DDBJ databases">
        <authorList>
            <person name="Sharma S."/>
            <person name="Sidhu C."/>
            <person name="Pinnaka A.K."/>
        </authorList>
    </citation>
    <scope>NUCLEOTIDE SEQUENCE [LARGE SCALE GENOMIC DNA]</scope>
    <source>
        <strain evidence="7">AK93</strain>
    </source>
</reference>
<evidence type="ECO:0000256" key="1">
    <source>
        <dbReference type="ARBA" id="ARBA00022723"/>
    </source>
</evidence>
<keyword evidence="4" id="KW-0997">Cell inner membrane</keyword>
<feature type="binding site" evidence="4">
    <location>
        <position position="369"/>
    </location>
    <ligand>
        <name>Fe cation</name>
        <dbReference type="ChEBI" id="CHEBI:24875"/>
    </ligand>
</feature>
<dbReference type="InterPro" id="IPR051012">
    <property type="entry name" value="CellSynth/LPSAsmb/PSIAsmb"/>
</dbReference>
<dbReference type="PANTHER" id="PTHR45586:SF1">
    <property type="entry name" value="LIPOPOLYSACCHARIDE ASSEMBLY PROTEIN B"/>
    <property type="match status" value="1"/>
</dbReference>
<keyword evidence="4" id="KW-0472">Membrane</keyword>
<proteinExistence type="inferred from homology"/>
<organism evidence="6 7">
    <name type="scientific">Alkalilimnicola ehrlichii</name>
    <dbReference type="NCBI Taxonomy" id="351052"/>
    <lineage>
        <taxon>Bacteria</taxon>
        <taxon>Pseudomonadati</taxon>
        <taxon>Pseudomonadota</taxon>
        <taxon>Gammaproteobacteria</taxon>
        <taxon>Chromatiales</taxon>
        <taxon>Ectothiorhodospiraceae</taxon>
        <taxon>Alkalilimnicola</taxon>
    </lineage>
</organism>
<evidence type="ECO:0000313" key="6">
    <source>
        <dbReference type="EMBL" id="RFA33593.1"/>
    </source>
</evidence>
<feature type="binding site" evidence="4">
    <location>
        <position position="355"/>
    </location>
    <ligand>
        <name>Fe cation</name>
        <dbReference type="ChEBI" id="CHEBI:24875"/>
    </ligand>
</feature>
<accession>A0A3E0WN13</accession>